<evidence type="ECO:0000313" key="2">
    <source>
        <dbReference type="Proteomes" id="UP000004978"/>
    </source>
</evidence>
<dbReference type="EMBL" id="AFXA01000011">
    <property type="protein sequence ID" value="EGV00236.1"/>
    <property type="molecule type" value="Genomic_DNA"/>
</dbReference>
<reference evidence="1 2" key="1">
    <citation type="journal article" date="2013" name="Genome Announc.">
        <title>Genome Sequence of Mycoplasma columbinum Strain SF7.</title>
        <authorList>
            <person name="Guo Z."/>
            <person name="Xu X."/>
            <person name="Zheng Q."/>
            <person name="Li T."/>
            <person name="Kuang S."/>
            <person name="Zhang Z."/>
            <person name="Chen Y."/>
            <person name="Lu X."/>
            <person name="Zhou R."/>
            <person name="Bi D."/>
            <person name="Jin H."/>
        </authorList>
    </citation>
    <scope>NUCLEOTIDE SEQUENCE [LARGE SCALE GENOMIC DNA]</scope>
    <source>
        <strain evidence="1 2">SF7</strain>
    </source>
</reference>
<organism evidence="1 2">
    <name type="scientific">Mycoplasmopsis columbina SF7</name>
    <dbReference type="NCBI Taxonomy" id="1037410"/>
    <lineage>
        <taxon>Bacteria</taxon>
        <taxon>Bacillati</taxon>
        <taxon>Mycoplasmatota</taxon>
        <taxon>Mycoplasmoidales</taxon>
        <taxon>Metamycoplasmataceae</taxon>
        <taxon>Mycoplasmopsis</taxon>
    </lineage>
</organism>
<dbReference type="Proteomes" id="UP000004978">
    <property type="component" value="Unassembled WGS sequence"/>
</dbReference>
<evidence type="ECO:0000313" key="1">
    <source>
        <dbReference type="EMBL" id="EGV00236.1"/>
    </source>
</evidence>
<protein>
    <submittedName>
        <fullName evidence="1">Uncharacterized protein</fullName>
    </submittedName>
</protein>
<gene>
    <name evidence="1" type="ORF">MCSF7_02221</name>
</gene>
<sequence length="35" mass="4285">MRLKNNSKHETLEKKFNWNGQKYTGREINALFEMQ</sequence>
<name>F9UKN1_9BACT</name>
<accession>F9UKN1</accession>
<keyword evidence="2" id="KW-1185">Reference proteome</keyword>
<comment type="caution">
    <text evidence="1">The sequence shown here is derived from an EMBL/GenBank/DDBJ whole genome shotgun (WGS) entry which is preliminary data.</text>
</comment>
<proteinExistence type="predicted"/>
<dbReference type="AlphaFoldDB" id="F9UKN1"/>
<dbReference type="STRING" id="1037410.MCSF7_02221"/>